<comment type="catalytic activity">
    <reaction evidence="7">
        <text>cyclobutadipyrimidine (in DNA) = 2 pyrimidine residues (in DNA).</text>
        <dbReference type="EC" id="4.1.99.3"/>
    </reaction>
</comment>
<reference evidence="13" key="1">
    <citation type="submission" date="2017-02" db="EMBL/GenBank/DDBJ databases">
        <authorList>
            <person name="Dridi B."/>
        </authorList>
    </citation>
    <scope>NUCLEOTIDE SEQUENCE [LARGE SCALE GENOMIC DNA]</scope>
    <source>
        <strain evidence="13">bH819</strain>
    </source>
</reference>
<dbReference type="Gene3D" id="1.25.40.80">
    <property type="match status" value="1"/>
</dbReference>
<dbReference type="PROSITE" id="PS51645">
    <property type="entry name" value="PHR_CRY_ALPHA_BETA"/>
    <property type="match status" value="1"/>
</dbReference>
<comment type="cofactor">
    <cofactor evidence="1">
        <name>(6R)-5,10-methylene-5,6,7,8-tetrahydrofolate</name>
        <dbReference type="ChEBI" id="CHEBI:15636"/>
    </cofactor>
</comment>
<evidence type="ECO:0000313" key="12">
    <source>
        <dbReference type="EMBL" id="SLM85598.1"/>
    </source>
</evidence>
<protein>
    <recommendedName>
        <fullName evidence="3">Deoxyribodipyrimidine photo-lyase</fullName>
        <ecNumber evidence="2">4.1.99.3</ecNumber>
    </recommendedName>
</protein>
<dbReference type="Pfam" id="PF00875">
    <property type="entry name" value="DNA_photolyase"/>
    <property type="match status" value="1"/>
</dbReference>
<dbReference type="InterPro" id="IPR036155">
    <property type="entry name" value="Crypto/Photolyase_N_sf"/>
</dbReference>
<comment type="similarity">
    <text evidence="10">Belongs to the DNA photolyase family.</text>
</comment>
<evidence type="ECO:0000256" key="7">
    <source>
        <dbReference type="ARBA" id="ARBA00033999"/>
    </source>
</evidence>
<dbReference type="Proteomes" id="UP000195918">
    <property type="component" value="Unassembled WGS sequence"/>
</dbReference>
<keyword evidence="13" id="KW-1185">Reference proteome</keyword>
<dbReference type="InterPro" id="IPR006050">
    <property type="entry name" value="DNA_photolyase_N"/>
</dbReference>
<evidence type="ECO:0000256" key="5">
    <source>
        <dbReference type="ARBA" id="ARBA00022827"/>
    </source>
</evidence>
<organism evidence="12 13">
    <name type="scientific">Vagococcus fluvialis bH819</name>
    <dbReference type="NCBI Taxonomy" id="1255619"/>
    <lineage>
        <taxon>Bacteria</taxon>
        <taxon>Bacillati</taxon>
        <taxon>Bacillota</taxon>
        <taxon>Bacilli</taxon>
        <taxon>Lactobacillales</taxon>
        <taxon>Enterococcaceae</taxon>
        <taxon>Vagococcus</taxon>
    </lineage>
</organism>
<feature type="site" description="Electron transfer via tryptophanyl radical" evidence="9">
    <location>
        <position position="304"/>
    </location>
</feature>
<dbReference type="InterPro" id="IPR005101">
    <property type="entry name" value="Cryptochr/Photolyase_FAD-bd"/>
</dbReference>
<dbReference type="GO" id="GO:0003677">
    <property type="term" value="F:DNA binding"/>
    <property type="evidence" value="ECO:0007669"/>
    <property type="project" value="TreeGrafter"/>
</dbReference>
<feature type="binding site" evidence="8">
    <location>
        <position position="270"/>
    </location>
    <ligand>
        <name>FAD</name>
        <dbReference type="ChEBI" id="CHEBI:57692"/>
    </ligand>
</feature>
<dbReference type="InterPro" id="IPR002081">
    <property type="entry name" value="Cryptochrome/DNA_photolyase_1"/>
</dbReference>
<keyword evidence="4 8" id="KW-0285">Flavoprotein</keyword>
<dbReference type="PANTHER" id="PTHR11455">
    <property type="entry name" value="CRYPTOCHROME"/>
    <property type="match status" value="1"/>
</dbReference>
<dbReference type="Gene3D" id="1.10.579.10">
    <property type="entry name" value="DNA Cyclobutane Dipyrimidine Photolyase, subunit A, domain 3"/>
    <property type="match status" value="1"/>
</dbReference>
<dbReference type="SUPFAM" id="SSF52425">
    <property type="entry name" value="Cryptochrome/photolyase, N-terminal domain"/>
    <property type="match status" value="1"/>
</dbReference>
<evidence type="ECO:0000256" key="1">
    <source>
        <dbReference type="ARBA" id="ARBA00001932"/>
    </source>
</evidence>
<evidence type="ECO:0000256" key="2">
    <source>
        <dbReference type="ARBA" id="ARBA00013149"/>
    </source>
</evidence>
<feature type="site" description="Electron transfer via tryptophanyl radical" evidence="9">
    <location>
        <position position="357"/>
    </location>
</feature>
<sequence length="474" mass="55886">MAIHIMWFRRDLRLEDNTAFSEALTSLTPEDKLLCIFHINDQQLRIGTNSHDYFFSTLDHFISDSSEQHLTIHLLTGNIIDAFDALLTIYSDTTHIFFNIDNRGFGRKRDLAVTAFLESKNIQVNSYEENHLHQATEIQKPDGTHYKMFTPYYKKWRQLSKGHYQKNNLTPYLDKVIHQPQYFEMGTQTLNNLLNNRQTDFSSKVGETQANTQLNTFIMTHLEHYDINRDYPFLDSTSRLSPYLSTGAISIRKVYQACQSLPDSDGKEIFIKELAWRDFYHMIYFYYPNQYQEELKGKYQQLPWQQESLIFEKWKIGQTGYPIIDAAMRQLNETGWMHNRLRMLVASFLTKDLLIDWRLGERYFSEQLIDYDSASNIGGWQWAASTGTDAVPYFRIFNPITQGIKFDKEAEFIKKFVPELTNLPVKYCHEPWLLSETLQHNLAFKVGVTYPSPVVDHKMARDRALEWFKESLER</sequence>
<dbReference type="PROSITE" id="PS00394">
    <property type="entry name" value="DNA_PHOTOLYASES_1_1"/>
    <property type="match status" value="1"/>
</dbReference>
<evidence type="ECO:0000256" key="10">
    <source>
        <dbReference type="RuleBase" id="RU004182"/>
    </source>
</evidence>
<dbReference type="GO" id="GO:0000719">
    <property type="term" value="P:photoreactive repair"/>
    <property type="evidence" value="ECO:0007669"/>
    <property type="project" value="UniProtKB-ARBA"/>
</dbReference>
<keyword evidence="6 10" id="KW-0157">Chromophore</keyword>
<evidence type="ECO:0000256" key="3">
    <source>
        <dbReference type="ARBA" id="ARBA00014046"/>
    </source>
</evidence>
<dbReference type="FunFam" id="1.10.579.10:FF:000003">
    <property type="entry name" value="Deoxyribodipyrimidine photo-lyase"/>
    <property type="match status" value="1"/>
</dbReference>
<keyword evidence="5 8" id="KW-0274">FAD</keyword>
<accession>A0A1X6WMW4</accession>
<feature type="binding site" evidence="8">
    <location>
        <begin position="237"/>
        <end position="241"/>
    </location>
    <ligand>
        <name>FAD</name>
        <dbReference type="ChEBI" id="CHEBI:57692"/>
    </ligand>
</feature>
<feature type="binding site" evidence="8">
    <location>
        <begin position="370"/>
        <end position="372"/>
    </location>
    <ligand>
        <name>FAD</name>
        <dbReference type="ChEBI" id="CHEBI:57692"/>
    </ligand>
</feature>
<dbReference type="EC" id="4.1.99.3" evidence="2"/>
<dbReference type="Gene3D" id="3.40.50.620">
    <property type="entry name" value="HUPs"/>
    <property type="match status" value="1"/>
</dbReference>
<dbReference type="PROSITE" id="PS00691">
    <property type="entry name" value="DNA_PHOTOLYASES_1_2"/>
    <property type="match status" value="1"/>
</dbReference>
<evidence type="ECO:0000313" key="13">
    <source>
        <dbReference type="Proteomes" id="UP000195918"/>
    </source>
</evidence>
<evidence type="ECO:0000256" key="8">
    <source>
        <dbReference type="PIRSR" id="PIRSR602081-1"/>
    </source>
</evidence>
<name>A0A1X6WMW4_9ENTE</name>
<feature type="binding site" evidence="8">
    <location>
        <begin position="273"/>
        <end position="280"/>
    </location>
    <ligand>
        <name>FAD</name>
        <dbReference type="ChEBI" id="CHEBI:57692"/>
    </ligand>
</feature>
<dbReference type="AlphaFoldDB" id="A0A1X6WMW4"/>
<feature type="binding site" evidence="8">
    <location>
        <position position="225"/>
    </location>
    <ligand>
        <name>FAD</name>
        <dbReference type="ChEBI" id="CHEBI:57692"/>
    </ligand>
</feature>
<dbReference type="PRINTS" id="PR00147">
    <property type="entry name" value="DNAPHOTLYASE"/>
</dbReference>
<dbReference type="Pfam" id="PF03441">
    <property type="entry name" value="FAD_binding_7"/>
    <property type="match status" value="1"/>
</dbReference>
<dbReference type="OrthoDB" id="9772484at2"/>
<evidence type="ECO:0000256" key="9">
    <source>
        <dbReference type="PIRSR" id="PIRSR602081-2"/>
    </source>
</evidence>
<evidence type="ECO:0000256" key="4">
    <source>
        <dbReference type="ARBA" id="ARBA00022630"/>
    </source>
</evidence>
<comment type="cofactor">
    <cofactor evidence="8">
        <name>FAD</name>
        <dbReference type="ChEBI" id="CHEBI:57692"/>
    </cofactor>
    <text evidence="8">Binds 1 FAD per subunit.</text>
</comment>
<dbReference type="InterPro" id="IPR036134">
    <property type="entry name" value="Crypto/Photolyase_FAD-like_sf"/>
</dbReference>
<dbReference type="InterPro" id="IPR014729">
    <property type="entry name" value="Rossmann-like_a/b/a_fold"/>
</dbReference>
<dbReference type="GO" id="GO:0009416">
    <property type="term" value="P:response to light stimulus"/>
    <property type="evidence" value="ECO:0007669"/>
    <property type="project" value="TreeGrafter"/>
</dbReference>
<dbReference type="SUPFAM" id="SSF48173">
    <property type="entry name" value="Cryptochrome/photolyase FAD-binding domain"/>
    <property type="match status" value="1"/>
</dbReference>
<proteinExistence type="inferred from homology"/>
<dbReference type="PANTHER" id="PTHR11455:SF9">
    <property type="entry name" value="CRYPTOCHROME CIRCADIAN CLOCK 5 ISOFORM X1"/>
    <property type="match status" value="1"/>
</dbReference>
<dbReference type="GO" id="GO:0071949">
    <property type="term" value="F:FAD binding"/>
    <property type="evidence" value="ECO:0007669"/>
    <property type="project" value="TreeGrafter"/>
</dbReference>
<evidence type="ECO:0000256" key="6">
    <source>
        <dbReference type="ARBA" id="ARBA00022991"/>
    </source>
</evidence>
<feature type="domain" description="Photolyase/cryptochrome alpha/beta" evidence="11">
    <location>
        <begin position="2"/>
        <end position="132"/>
    </location>
</feature>
<gene>
    <name evidence="12" type="ORF">FM121_05820</name>
</gene>
<dbReference type="GO" id="GO:0003904">
    <property type="term" value="F:deoxyribodipyrimidine photo-lyase activity"/>
    <property type="evidence" value="ECO:0007669"/>
    <property type="project" value="UniProtKB-EC"/>
</dbReference>
<feature type="site" description="Electron transfer via tryptophanyl radical" evidence="9">
    <location>
        <position position="380"/>
    </location>
</feature>
<dbReference type="InterPro" id="IPR018394">
    <property type="entry name" value="DNA_photolyase_1_CS_C"/>
</dbReference>
<evidence type="ECO:0000259" key="11">
    <source>
        <dbReference type="PROSITE" id="PS51645"/>
    </source>
</evidence>
<keyword evidence="12" id="KW-0456">Lyase</keyword>
<dbReference type="EMBL" id="FWFD01000008">
    <property type="protein sequence ID" value="SLM85598.1"/>
    <property type="molecule type" value="Genomic_DNA"/>
</dbReference>
<dbReference type="RefSeq" id="WP_086951231.1">
    <property type="nucleotide sequence ID" value="NZ_FWFD01000008.1"/>
</dbReference>